<dbReference type="Pfam" id="PF07635">
    <property type="entry name" value="PSCyt1"/>
    <property type="match status" value="1"/>
</dbReference>
<dbReference type="InterPro" id="IPR011429">
    <property type="entry name" value="Cyt_c_Planctomycete-type"/>
</dbReference>
<dbReference type="EMBL" id="NIDE01000002">
    <property type="protein sequence ID" value="OWK44961.1"/>
    <property type="molecule type" value="Genomic_DNA"/>
</dbReference>
<sequence length="1007" mass="109364">MLSARLVAPLVLLAAAIPIHAAEPGREQAEFFEKKIRPVLVEHCFKCHSEKTKAPKGGLRVDGRGLLLKGGDGGPALVPGDPDKSKLVEAVRFKNNDMQMPPKGKLPDAVVADLEAWVRAGAVWPNDATAGTTEAPAANGFDLQKRKREHWAWAPVTSPSPPAVKNTAWASDPIDRFILAKLEEKNLKPAAPADKLVWLRRVTFTLTGLPPTPEEIAAFQKDATPGAAAAVVDRLLASPAYGERWARHWLDLVRYAESRGHEFEPDIPNAYQYRDYVVRAINADVPYNQFVRENLAGDVVPNPRLNPADGFNESVIGTGFWHLGEEVHSPVDLRQDQADRFDNRIDVMTKTFLGLTVACARCHDHKFDAIATKDYYALFGLLEGSSYRQVRFDSLERNKAVAADLAALRDRTTTALAAKARGEIAAAGVARGDAAAISTAAPKSRGDDATRAWLGEAKVVVDYANLAPGEWLPDDVTFGPGPRRPGDARVRGVNGKPVVTFEERATAAFDGFWDGLKLAPHTAGDNGGLARQQRAGFTIRTPNIVLEHDTLYYLVRGSGLAYAGVCGHTIIHGPLHGSLVTSIPAKGDEYQWVAHKLTGYKGQRLQVELTAAPGTDFAVAMVVQASSPPPGIPAAATEPAEWNRFARTPKAAAEFAAEAMKFVEEEKKLAARVKWESRLAPALFEGTGVDDTVFVRGNPRAPGEVVPHRLLEALAGTERIAHSRGSGRLELAAQITDPARNPFAARVEVNRVWHHLFGRGIVASTDNFGLLGEPPTHPELLDYLATEFVRDGWSTRRLIRRLALTSAYRMSVHGDASADQADPANLLLHKFRLKRIEGEAIRDAMLSVSGRLDRTAGGPPVPIYLTPFLDGRGRPGSGPLDGDGRRSLYLSVRRNFLSPFLLAFDTPIPFSTVGRRQVSNVPAQSLILLNDPFVHQQAGVWAKKVLAAPGSVSDRVTGMYVAAYGRPPTADEITVCGEFVQGKETDAAAWTALAHALFNVKEFIYVQ</sequence>
<comment type="caution">
    <text evidence="5">The sequence shown here is derived from an EMBL/GenBank/DDBJ whole genome shotgun (WGS) entry which is preliminary data.</text>
</comment>
<organism evidence="5 6">
    <name type="scientific">Fimbriiglobus ruber</name>
    <dbReference type="NCBI Taxonomy" id="1908690"/>
    <lineage>
        <taxon>Bacteria</taxon>
        <taxon>Pseudomonadati</taxon>
        <taxon>Planctomycetota</taxon>
        <taxon>Planctomycetia</taxon>
        <taxon>Gemmatales</taxon>
        <taxon>Gemmataceae</taxon>
        <taxon>Fimbriiglobus</taxon>
    </lineage>
</organism>
<dbReference type="AlphaFoldDB" id="A0A225DUG8"/>
<feature type="domain" description="DUF1553" evidence="3">
    <location>
        <begin position="727"/>
        <end position="979"/>
    </location>
</feature>
<dbReference type="PANTHER" id="PTHR35889">
    <property type="entry name" value="CYCLOINULO-OLIGOSACCHARIDE FRUCTANOTRANSFERASE-RELATED"/>
    <property type="match status" value="1"/>
</dbReference>
<dbReference type="Pfam" id="PF07587">
    <property type="entry name" value="PSD1"/>
    <property type="match status" value="1"/>
</dbReference>
<dbReference type="GO" id="GO:0020037">
    <property type="term" value="F:heme binding"/>
    <property type="evidence" value="ECO:0007669"/>
    <property type="project" value="InterPro"/>
</dbReference>
<evidence type="ECO:0000259" key="2">
    <source>
        <dbReference type="Pfam" id="PF07583"/>
    </source>
</evidence>
<evidence type="ECO:0000313" key="6">
    <source>
        <dbReference type="Proteomes" id="UP000214646"/>
    </source>
</evidence>
<feature type="domain" description="DUF1549" evidence="2">
    <location>
        <begin position="173"/>
        <end position="384"/>
    </location>
</feature>
<feature type="chain" id="PRO_5013053300" evidence="1">
    <location>
        <begin position="22"/>
        <end position="1007"/>
    </location>
</feature>
<name>A0A225DUG8_9BACT</name>
<proteinExistence type="predicted"/>
<gene>
    <name evidence="5" type="ORF">FRUB_01292</name>
</gene>
<keyword evidence="6" id="KW-1185">Reference proteome</keyword>
<dbReference type="InterPro" id="IPR011444">
    <property type="entry name" value="DUF1549"/>
</dbReference>
<feature type="domain" description="Cytochrome C Planctomycete-type" evidence="4">
    <location>
        <begin position="44"/>
        <end position="104"/>
    </location>
</feature>
<evidence type="ECO:0000256" key="1">
    <source>
        <dbReference type="SAM" id="SignalP"/>
    </source>
</evidence>
<dbReference type="OrthoDB" id="127107at2"/>
<dbReference type="Pfam" id="PF07583">
    <property type="entry name" value="PSCyt2"/>
    <property type="match status" value="1"/>
</dbReference>
<dbReference type="Proteomes" id="UP000214646">
    <property type="component" value="Unassembled WGS sequence"/>
</dbReference>
<dbReference type="InterPro" id="IPR036909">
    <property type="entry name" value="Cyt_c-like_dom_sf"/>
</dbReference>
<dbReference type="GO" id="GO:0009055">
    <property type="term" value="F:electron transfer activity"/>
    <property type="evidence" value="ECO:0007669"/>
    <property type="project" value="InterPro"/>
</dbReference>
<evidence type="ECO:0000259" key="4">
    <source>
        <dbReference type="Pfam" id="PF07635"/>
    </source>
</evidence>
<reference evidence="6" key="1">
    <citation type="submission" date="2017-06" db="EMBL/GenBank/DDBJ databases">
        <title>Genome analysis of Fimbriiglobus ruber SP5, the first member of the order Planctomycetales with confirmed chitinolytic capability.</title>
        <authorList>
            <person name="Ravin N.V."/>
            <person name="Rakitin A.L."/>
            <person name="Ivanova A.A."/>
            <person name="Beletsky A.V."/>
            <person name="Kulichevskaya I.S."/>
            <person name="Mardanov A.V."/>
            <person name="Dedysh S.N."/>
        </authorList>
    </citation>
    <scope>NUCLEOTIDE SEQUENCE [LARGE SCALE GENOMIC DNA]</scope>
    <source>
        <strain evidence="6">SP5</strain>
    </source>
</reference>
<feature type="signal peptide" evidence="1">
    <location>
        <begin position="1"/>
        <end position="21"/>
    </location>
</feature>
<dbReference type="InterPro" id="IPR022655">
    <property type="entry name" value="DUF1553"/>
</dbReference>
<dbReference type="PANTHER" id="PTHR35889:SF3">
    <property type="entry name" value="F-BOX DOMAIN-CONTAINING PROTEIN"/>
    <property type="match status" value="1"/>
</dbReference>
<evidence type="ECO:0000259" key="3">
    <source>
        <dbReference type="Pfam" id="PF07587"/>
    </source>
</evidence>
<protein>
    <submittedName>
        <fullName evidence="5">Cytochrome C</fullName>
    </submittedName>
</protein>
<dbReference type="RefSeq" id="WP_088252749.1">
    <property type="nucleotide sequence ID" value="NZ_NIDE01000002.1"/>
</dbReference>
<accession>A0A225DUG8</accession>
<keyword evidence="1" id="KW-0732">Signal</keyword>
<dbReference type="SUPFAM" id="SSF46626">
    <property type="entry name" value="Cytochrome c"/>
    <property type="match status" value="1"/>
</dbReference>
<evidence type="ECO:0000313" key="5">
    <source>
        <dbReference type="EMBL" id="OWK44961.1"/>
    </source>
</evidence>